<dbReference type="EMBL" id="JADXDR010000033">
    <property type="protein sequence ID" value="KAI7844066.1"/>
    <property type="molecule type" value="Genomic_DNA"/>
</dbReference>
<keyword evidence="2" id="KW-1185">Reference proteome</keyword>
<reference evidence="1" key="1">
    <citation type="submission" date="2020-11" db="EMBL/GenBank/DDBJ databases">
        <title>Chlorella ohadii genome sequencing and assembly.</title>
        <authorList>
            <person name="Murik O."/>
            <person name="Treves H."/>
            <person name="Kedem I."/>
            <person name="Shotland Y."/>
            <person name="Kaplan A."/>
        </authorList>
    </citation>
    <scope>NUCLEOTIDE SEQUENCE</scope>
    <source>
        <strain evidence="1">1</strain>
    </source>
</reference>
<protein>
    <submittedName>
        <fullName evidence="1">Uncharacterized protein</fullName>
    </submittedName>
</protein>
<evidence type="ECO:0000313" key="2">
    <source>
        <dbReference type="Proteomes" id="UP001205105"/>
    </source>
</evidence>
<dbReference type="Proteomes" id="UP001205105">
    <property type="component" value="Unassembled WGS sequence"/>
</dbReference>
<name>A0AAD5DXH7_9CHLO</name>
<dbReference type="AlphaFoldDB" id="A0AAD5DXH7"/>
<gene>
    <name evidence="1" type="ORF">COHA_002210</name>
</gene>
<organism evidence="1 2">
    <name type="scientific">Chlorella ohadii</name>
    <dbReference type="NCBI Taxonomy" id="2649997"/>
    <lineage>
        <taxon>Eukaryota</taxon>
        <taxon>Viridiplantae</taxon>
        <taxon>Chlorophyta</taxon>
        <taxon>core chlorophytes</taxon>
        <taxon>Trebouxiophyceae</taxon>
        <taxon>Chlorellales</taxon>
        <taxon>Chlorellaceae</taxon>
        <taxon>Chlorella clade</taxon>
        <taxon>Chlorella</taxon>
    </lineage>
</organism>
<proteinExistence type="predicted"/>
<comment type="caution">
    <text evidence="1">The sequence shown here is derived from an EMBL/GenBank/DDBJ whole genome shotgun (WGS) entry which is preliminary data.</text>
</comment>
<accession>A0AAD5DXH7</accession>
<sequence>MAALCFVAACATKGPVQQPAVHQHLCHGCCWAWRPWCSYLTTARGRYETTQEYRRVLERHGLIWRNQHVCHIVAATNGGADHPSNYAILGEGWNCYSRHVHDDINCFLVGKAKAAAAVEVSRRYGNRRGKYYDGPDATHLVNSGARKLKGLLAEQ</sequence>
<evidence type="ECO:0000313" key="1">
    <source>
        <dbReference type="EMBL" id="KAI7844066.1"/>
    </source>
</evidence>